<comment type="caution">
    <text evidence="5">The sequence shown here is derived from an EMBL/GenBank/DDBJ whole genome shotgun (WGS) entry which is preliminary data.</text>
</comment>
<feature type="binding site" evidence="4">
    <location>
        <begin position="44"/>
        <end position="46"/>
    </location>
    <ligand>
        <name>3-dehydroquinate</name>
        <dbReference type="ChEBI" id="CHEBI:32364"/>
    </ligand>
</feature>
<dbReference type="SUPFAM" id="SSF51569">
    <property type="entry name" value="Aldolase"/>
    <property type="match status" value="1"/>
</dbReference>
<dbReference type="EC" id="4.2.1.10" evidence="4"/>
<dbReference type="Gene3D" id="3.20.20.70">
    <property type="entry name" value="Aldolase class I"/>
    <property type="match status" value="1"/>
</dbReference>
<evidence type="ECO:0000313" key="6">
    <source>
        <dbReference type="Proteomes" id="UP000606193"/>
    </source>
</evidence>
<dbReference type="CDD" id="cd00502">
    <property type="entry name" value="DHQase_I"/>
    <property type="match status" value="1"/>
</dbReference>
<comment type="subunit">
    <text evidence="4">Homodimer.</text>
</comment>
<evidence type="ECO:0000256" key="2">
    <source>
        <dbReference type="ARBA" id="ARBA00023239"/>
    </source>
</evidence>
<keyword evidence="4" id="KW-0028">Amino-acid biosynthesis</keyword>
<feature type="active site" description="Proton donor/acceptor" evidence="4">
    <location>
        <position position="157"/>
    </location>
</feature>
<proteinExistence type="inferred from homology"/>
<keyword evidence="3 4" id="KW-0704">Schiff base</keyword>
<sequence>MVQVGDVSIGSGKPKICASITETDRKSIIAAADILLQKRVDIIEWRIDYYREAGHWDMVLETLQRLKMSLYGRPLLVTFRTKEEGGSQEIETAAYRELLDHIAQSGLVDMIDVEIFKDFTYEELAGDRTPEVKERFENLKQWIESLRQRVVVVGSYHNFDRTPEDAELKDRLQIIDESGVDIPKMAVMPANRLDVMRLMMFTLQMAEQMDKPLITMSMSRIGSISRISGEAFGSAVTFGSIGQESAPGQLPVNKLEEMLDMIHQNYQ</sequence>
<feature type="active site" description="Schiff-base intermediate with substrate" evidence="4">
    <location>
        <position position="184"/>
    </location>
</feature>
<keyword evidence="4" id="KW-0057">Aromatic amino acid biosynthesis</keyword>
<dbReference type="PANTHER" id="PTHR43699:SF1">
    <property type="entry name" value="3-DEHYDROQUINATE DEHYDRATASE"/>
    <property type="match status" value="1"/>
</dbReference>
<dbReference type="PANTHER" id="PTHR43699">
    <property type="entry name" value="3-DEHYDROQUINATE DEHYDRATASE"/>
    <property type="match status" value="1"/>
</dbReference>
<evidence type="ECO:0000313" key="5">
    <source>
        <dbReference type="EMBL" id="MBC8561232.1"/>
    </source>
</evidence>
<gene>
    <name evidence="4 5" type="primary">aroD</name>
    <name evidence="5" type="ORF">H8704_01060</name>
</gene>
<feature type="binding site" evidence="4">
    <location>
        <position position="19"/>
    </location>
    <ligand>
        <name>3-dehydroquinate</name>
        <dbReference type="ChEBI" id="CHEBI:32364"/>
    </ligand>
</feature>
<keyword evidence="6" id="KW-1185">Reference proteome</keyword>
<feature type="binding site" evidence="4">
    <location>
        <position position="245"/>
    </location>
    <ligand>
        <name>3-dehydroquinate</name>
        <dbReference type="ChEBI" id="CHEBI:32364"/>
    </ligand>
</feature>
<keyword evidence="2 4" id="KW-0456">Lyase</keyword>
<dbReference type="GO" id="GO:0003855">
    <property type="term" value="F:3-dehydroquinate dehydratase activity"/>
    <property type="evidence" value="ECO:0007669"/>
    <property type="project" value="UniProtKB-EC"/>
</dbReference>
<protein>
    <recommendedName>
        <fullName evidence="4">3-dehydroquinate dehydratase</fullName>
        <shortName evidence="4">3-dehydroquinase</shortName>
        <ecNumber evidence="4">4.2.1.10</ecNumber>
    </recommendedName>
    <alternativeName>
        <fullName evidence="4">Type I DHQase</fullName>
    </alternativeName>
    <alternativeName>
        <fullName evidence="4">Type I dehydroquinase</fullName>
        <shortName evidence="4">DHQ1</shortName>
    </alternativeName>
</protein>
<dbReference type="InterPro" id="IPR050146">
    <property type="entry name" value="Type-I_3-dehydroquinase"/>
</dbReference>
<dbReference type="EMBL" id="JACRSX010000001">
    <property type="protein sequence ID" value="MBC8561232.1"/>
    <property type="molecule type" value="Genomic_DNA"/>
</dbReference>
<comment type="similarity">
    <text evidence="4">Belongs to the type-I 3-dehydroquinase family.</text>
</comment>
<feature type="binding site" evidence="4">
    <location>
        <position position="80"/>
    </location>
    <ligand>
        <name>3-dehydroquinate</name>
        <dbReference type="ChEBI" id="CHEBI:32364"/>
    </ligand>
</feature>
<evidence type="ECO:0000256" key="1">
    <source>
        <dbReference type="ARBA" id="ARBA00001864"/>
    </source>
</evidence>
<dbReference type="HAMAP" id="MF_00214">
    <property type="entry name" value="AroD"/>
    <property type="match status" value="1"/>
</dbReference>
<dbReference type="InterPro" id="IPR013785">
    <property type="entry name" value="Aldolase_TIM"/>
</dbReference>
<comment type="catalytic activity">
    <reaction evidence="1 4">
        <text>3-dehydroquinate = 3-dehydroshikimate + H2O</text>
        <dbReference type="Rhea" id="RHEA:21096"/>
        <dbReference type="ChEBI" id="CHEBI:15377"/>
        <dbReference type="ChEBI" id="CHEBI:16630"/>
        <dbReference type="ChEBI" id="CHEBI:32364"/>
        <dbReference type="EC" id="4.2.1.10"/>
    </reaction>
</comment>
<comment type="function">
    <text evidence="4">Involved in the third step of the chorismate pathway, which leads to the biosynthesis of aromatic amino acids. Catalyzes the cis-dehydration of 3-dehydroquinate (DHQ) and introduces the first double bond of the aromatic ring to yield 3-dehydroshikimate.</text>
</comment>
<organism evidence="5 6">
    <name type="scientific">Jutongia huaianensis</name>
    <dbReference type="NCBI Taxonomy" id="2763668"/>
    <lineage>
        <taxon>Bacteria</taxon>
        <taxon>Bacillati</taxon>
        <taxon>Bacillota</taxon>
        <taxon>Clostridia</taxon>
        <taxon>Lachnospirales</taxon>
        <taxon>Lachnospiraceae</taxon>
        <taxon>Jutongia</taxon>
    </lineage>
</organism>
<feature type="binding site" evidence="4">
    <location>
        <position position="226"/>
    </location>
    <ligand>
        <name>3-dehydroquinate</name>
        <dbReference type="ChEBI" id="CHEBI:32364"/>
    </ligand>
</feature>
<dbReference type="Proteomes" id="UP000606193">
    <property type="component" value="Unassembled WGS sequence"/>
</dbReference>
<reference evidence="5 6" key="1">
    <citation type="submission" date="2020-08" db="EMBL/GenBank/DDBJ databases">
        <title>Genome public.</title>
        <authorList>
            <person name="Liu C."/>
            <person name="Sun Q."/>
        </authorList>
    </citation>
    <scope>NUCLEOTIDE SEQUENCE [LARGE SCALE GENOMIC DNA]</scope>
    <source>
        <strain evidence="5 6">NSJ-37</strain>
    </source>
</reference>
<feature type="binding site" evidence="4">
    <location>
        <position position="249"/>
    </location>
    <ligand>
        <name>3-dehydroquinate</name>
        <dbReference type="ChEBI" id="CHEBI:32364"/>
    </ligand>
</feature>
<evidence type="ECO:0000256" key="3">
    <source>
        <dbReference type="ARBA" id="ARBA00023270"/>
    </source>
</evidence>
<accession>A0ABR7MZJ2</accession>
<comment type="pathway">
    <text evidence="4">Metabolic intermediate biosynthesis; chorismate biosynthesis; chorismate from D-erythrose 4-phosphate and phosphoenolpyruvate: step 3/7.</text>
</comment>
<dbReference type="InterPro" id="IPR001381">
    <property type="entry name" value="DHquinase_I"/>
</dbReference>
<name>A0ABR7MZJ2_9FIRM</name>
<dbReference type="NCBIfam" id="TIGR01093">
    <property type="entry name" value="aroD"/>
    <property type="match status" value="1"/>
</dbReference>
<dbReference type="Pfam" id="PF01487">
    <property type="entry name" value="DHquinase_I"/>
    <property type="match status" value="1"/>
</dbReference>
<evidence type="ECO:0000256" key="4">
    <source>
        <dbReference type="HAMAP-Rule" id="MF_00214"/>
    </source>
</evidence>
<dbReference type="RefSeq" id="WP_118677635.1">
    <property type="nucleotide sequence ID" value="NZ_JACRSX010000001.1"/>
</dbReference>